<keyword evidence="6" id="KW-1133">Transmembrane helix</keyword>
<evidence type="ECO:0000256" key="6">
    <source>
        <dbReference type="SAM" id="Phobius"/>
    </source>
</evidence>
<dbReference type="GO" id="GO:0005730">
    <property type="term" value="C:nucleolus"/>
    <property type="evidence" value="ECO:0007669"/>
    <property type="project" value="UniProtKB-SubCell"/>
</dbReference>
<organism evidence="8 9">
    <name type="scientific">Saponaria officinalis</name>
    <name type="common">Common soapwort</name>
    <name type="synonym">Lychnis saponaria</name>
    <dbReference type="NCBI Taxonomy" id="3572"/>
    <lineage>
        <taxon>Eukaryota</taxon>
        <taxon>Viridiplantae</taxon>
        <taxon>Streptophyta</taxon>
        <taxon>Embryophyta</taxon>
        <taxon>Tracheophyta</taxon>
        <taxon>Spermatophyta</taxon>
        <taxon>Magnoliopsida</taxon>
        <taxon>eudicotyledons</taxon>
        <taxon>Gunneridae</taxon>
        <taxon>Pentapetalae</taxon>
        <taxon>Caryophyllales</taxon>
        <taxon>Caryophyllaceae</taxon>
        <taxon>Caryophylleae</taxon>
        <taxon>Saponaria</taxon>
    </lineage>
</organism>
<reference evidence="8" key="1">
    <citation type="submission" date="2024-03" db="EMBL/GenBank/DDBJ databases">
        <title>WGS assembly of Saponaria officinalis var. Norfolk2.</title>
        <authorList>
            <person name="Jenkins J."/>
            <person name="Shu S."/>
            <person name="Grimwood J."/>
            <person name="Barry K."/>
            <person name="Goodstein D."/>
            <person name="Schmutz J."/>
            <person name="Leebens-Mack J."/>
            <person name="Osbourn A."/>
        </authorList>
    </citation>
    <scope>NUCLEOTIDE SEQUENCE [LARGE SCALE GENOMIC DNA]</scope>
    <source>
        <strain evidence="8">JIC</strain>
    </source>
</reference>
<dbReference type="SMART" id="SM00543">
    <property type="entry name" value="MIF4G"/>
    <property type="match status" value="1"/>
</dbReference>
<dbReference type="InterPro" id="IPR003890">
    <property type="entry name" value="MIF4G-like_typ-3"/>
</dbReference>
<feature type="compositionally biased region" description="Basic residues" evidence="5">
    <location>
        <begin position="8"/>
        <end position="36"/>
    </location>
</feature>
<dbReference type="InterPro" id="IPR003891">
    <property type="entry name" value="Initiation_fac_eIF4g_MI"/>
</dbReference>
<evidence type="ECO:0000256" key="2">
    <source>
        <dbReference type="ARBA" id="ARBA00006856"/>
    </source>
</evidence>
<dbReference type="GO" id="GO:0003723">
    <property type="term" value="F:RNA binding"/>
    <property type="evidence" value="ECO:0007669"/>
    <property type="project" value="InterPro"/>
</dbReference>
<dbReference type="GO" id="GO:0006417">
    <property type="term" value="P:regulation of translation"/>
    <property type="evidence" value="ECO:0007669"/>
    <property type="project" value="UniProtKB-KW"/>
</dbReference>
<protein>
    <recommendedName>
        <fullName evidence="7">MI domain-containing protein</fullName>
    </recommendedName>
</protein>
<feature type="compositionally biased region" description="Basic and acidic residues" evidence="5">
    <location>
        <begin position="37"/>
        <end position="68"/>
    </location>
</feature>
<feature type="region of interest" description="Disordered" evidence="5">
    <location>
        <begin position="187"/>
        <end position="223"/>
    </location>
</feature>
<dbReference type="Proteomes" id="UP001443914">
    <property type="component" value="Unassembled WGS sequence"/>
</dbReference>
<keyword evidence="9" id="KW-1185">Reference proteome</keyword>
<evidence type="ECO:0000256" key="4">
    <source>
        <dbReference type="ARBA" id="ARBA00023242"/>
    </source>
</evidence>
<dbReference type="SUPFAM" id="SSF48371">
    <property type="entry name" value="ARM repeat"/>
    <property type="match status" value="1"/>
</dbReference>
<keyword evidence="6" id="KW-0812">Transmembrane</keyword>
<accession>A0AAW1J8N9</accession>
<keyword evidence="6" id="KW-0472">Membrane</keyword>
<feature type="compositionally biased region" description="Basic and acidic residues" evidence="5">
    <location>
        <begin position="267"/>
        <end position="282"/>
    </location>
</feature>
<evidence type="ECO:0000256" key="3">
    <source>
        <dbReference type="ARBA" id="ARBA00022845"/>
    </source>
</evidence>
<dbReference type="PANTHER" id="PTHR18034">
    <property type="entry name" value="CELL CYCLE CONTROL PROTEIN CWF22-RELATED"/>
    <property type="match status" value="1"/>
</dbReference>
<sequence>MEQAASRKEKRKSARQQKKQLKHQSSLHHQKFRKQKKNDISRLSIQRDRKIEGLTSLKESDSERDAAPHESTMVKSGVSHSSEVRNLSTTSVNKNEFSILESDSEGNDPFPLSAVGKKKLRKDNKNSSRKKTKFDEYIEMETKGASMEEDLEMERRLAKKLKVKNGKLKDDDDGLNFLFEGVSSVLDSSEQEYNENVGSKKMDVESTVSKKSKDKKKKKKKNKSIKLVLESDSGCEAFQNEQVEEGVFESGEEGEGRLDSESEEVEDAKIRESKGNMKNQDLKSFDNDCGDTQVASACKYLPPHLRSRSDDLQEYSHIRRQIRGLLNRMSESNLESVTGEIYSIFKSVPRAYASQIVSEEVLGSCSGGPRGNEQYASVFAAFVAGMASMVGIDFGANFLASLAKCFEDEYSKEDNLSLRNLSLFLSYLCIYGVCSSDLIYSFLIKLSKRLTEVDVLTILSVLNSCGMKLRGDDPAAMKDFILSVQARVNELKAGCGDVEAAIYGKRMEFMLETICDIKNNKKRAKEDSPQHTRIKKWLQKLKVENITVSGVDWNKLLDPEKKGQWWHSGDVSSATEEIGKVAGKMDRDVHEAQKMLKLAAKQRMNTDTRRAIFCVIMSAEDYIDAFEQLLSLNLQGKQDREIMRVLLECCLQEKVFNKYYTALALKLCSHDKNHKFSLQYCLWDQFRELESMSLLRSMHLAKFVADMLAGFSLSLAVLKVVDLVDVTHLTSKRIMHFRMLFEAIFEHPNNIVWNMFTRVAVTPELEDLRNGMEFFIREYVVKVNKDFGVKFKHAKKALNNVQGILM</sequence>
<feature type="compositionally biased region" description="Basic residues" evidence="5">
    <location>
        <begin position="116"/>
        <end position="132"/>
    </location>
</feature>
<keyword evidence="4" id="KW-0539">Nucleus</keyword>
<name>A0AAW1J8N9_SAPOF</name>
<feature type="compositionally biased region" description="Polar residues" evidence="5">
    <location>
        <begin position="78"/>
        <end position="96"/>
    </location>
</feature>
<comment type="caution">
    <text evidence="8">The sequence shown here is derived from an EMBL/GenBank/DDBJ whole genome shotgun (WGS) entry which is preliminary data.</text>
</comment>
<dbReference type="SMART" id="SM00544">
    <property type="entry name" value="MA3"/>
    <property type="match status" value="1"/>
</dbReference>
<evidence type="ECO:0000313" key="9">
    <source>
        <dbReference type="Proteomes" id="UP001443914"/>
    </source>
</evidence>
<dbReference type="Pfam" id="PF02847">
    <property type="entry name" value="MA3"/>
    <property type="match status" value="1"/>
</dbReference>
<feature type="region of interest" description="Disordered" evidence="5">
    <location>
        <begin position="245"/>
        <end position="282"/>
    </location>
</feature>
<feature type="compositionally biased region" description="Basic residues" evidence="5">
    <location>
        <begin position="210"/>
        <end position="223"/>
    </location>
</feature>
<dbReference type="PANTHER" id="PTHR18034:SF4">
    <property type="entry name" value="NUCLEOLAR MIF4G DOMAIN-CONTAINING PROTEIN 1"/>
    <property type="match status" value="1"/>
</dbReference>
<dbReference type="InterPro" id="IPR050781">
    <property type="entry name" value="CWC22_splicing_factor"/>
</dbReference>
<proteinExistence type="inferred from homology"/>
<feature type="region of interest" description="Disordered" evidence="5">
    <location>
        <begin position="1"/>
        <end position="132"/>
    </location>
</feature>
<dbReference type="Gene3D" id="1.25.40.180">
    <property type="match status" value="1"/>
</dbReference>
<feature type="domain" description="MI" evidence="7">
    <location>
        <begin position="607"/>
        <end position="723"/>
    </location>
</feature>
<comment type="subcellular location">
    <subcellularLocation>
        <location evidence="1">Nucleus</location>
        <location evidence="1">Nucleolus</location>
    </subcellularLocation>
</comment>
<evidence type="ECO:0000256" key="1">
    <source>
        <dbReference type="ARBA" id="ARBA00004604"/>
    </source>
</evidence>
<dbReference type="InterPro" id="IPR016024">
    <property type="entry name" value="ARM-type_fold"/>
</dbReference>
<dbReference type="AlphaFoldDB" id="A0AAW1J8N9"/>
<dbReference type="PROSITE" id="PS51366">
    <property type="entry name" value="MI"/>
    <property type="match status" value="1"/>
</dbReference>
<feature type="transmembrane region" description="Helical" evidence="6">
    <location>
        <begin position="375"/>
        <end position="400"/>
    </location>
</feature>
<feature type="transmembrane region" description="Helical" evidence="6">
    <location>
        <begin position="421"/>
        <end position="443"/>
    </location>
</feature>
<gene>
    <name evidence="8" type="ORF">RND81_08G167500</name>
</gene>
<comment type="similarity">
    <text evidence="2">Belongs to the CWC22 family.</text>
</comment>
<keyword evidence="3" id="KW-0810">Translation regulation</keyword>
<dbReference type="GO" id="GO:0042274">
    <property type="term" value="P:ribosomal small subunit biogenesis"/>
    <property type="evidence" value="ECO:0007669"/>
    <property type="project" value="TreeGrafter"/>
</dbReference>
<evidence type="ECO:0000256" key="5">
    <source>
        <dbReference type="SAM" id="MobiDB-lite"/>
    </source>
</evidence>
<evidence type="ECO:0000313" key="8">
    <source>
        <dbReference type="EMBL" id="KAK9699327.1"/>
    </source>
</evidence>
<evidence type="ECO:0000259" key="7">
    <source>
        <dbReference type="PROSITE" id="PS51366"/>
    </source>
</evidence>
<dbReference type="Pfam" id="PF02854">
    <property type="entry name" value="MIF4G"/>
    <property type="match status" value="1"/>
</dbReference>
<dbReference type="EMBL" id="JBDFQZ010000008">
    <property type="protein sequence ID" value="KAK9699327.1"/>
    <property type="molecule type" value="Genomic_DNA"/>
</dbReference>